<name>A0A507QIW1_MONPU</name>
<feature type="non-terminal residue" evidence="1">
    <location>
        <position position="51"/>
    </location>
</feature>
<gene>
    <name evidence="1" type="ORF">MPDQ_004831</name>
</gene>
<reference evidence="1 2" key="1">
    <citation type="submission" date="2019-06" db="EMBL/GenBank/DDBJ databases">
        <title>Wine fermentation using esterase from Monascus purpureus.</title>
        <authorList>
            <person name="Geng C."/>
            <person name="Zhang Y."/>
        </authorList>
    </citation>
    <scope>NUCLEOTIDE SEQUENCE [LARGE SCALE GENOMIC DNA]</scope>
    <source>
        <strain evidence="1">HQ1</strain>
    </source>
</reference>
<keyword evidence="2" id="KW-1185">Reference proteome</keyword>
<sequence length="51" mass="5504">MGLGNTAVLNGMMDESRMAEDLAAPKVVELVQEQPALWDAAIDSFRKLVGD</sequence>
<protein>
    <submittedName>
        <fullName evidence="1">Uncharacterized protein</fullName>
    </submittedName>
</protein>
<proteinExistence type="predicted"/>
<evidence type="ECO:0000313" key="1">
    <source>
        <dbReference type="EMBL" id="TQB67743.1"/>
    </source>
</evidence>
<accession>A0A507QIW1</accession>
<comment type="caution">
    <text evidence="1">The sequence shown here is derived from an EMBL/GenBank/DDBJ whole genome shotgun (WGS) entry which is preliminary data.</text>
</comment>
<organism evidence="1 2">
    <name type="scientific">Monascus purpureus</name>
    <name type="common">Red mold</name>
    <name type="synonym">Monascus anka</name>
    <dbReference type="NCBI Taxonomy" id="5098"/>
    <lineage>
        <taxon>Eukaryota</taxon>
        <taxon>Fungi</taxon>
        <taxon>Dikarya</taxon>
        <taxon>Ascomycota</taxon>
        <taxon>Pezizomycotina</taxon>
        <taxon>Eurotiomycetes</taxon>
        <taxon>Eurotiomycetidae</taxon>
        <taxon>Eurotiales</taxon>
        <taxon>Aspergillaceae</taxon>
        <taxon>Monascus</taxon>
    </lineage>
</organism>
<dbReference type="EMBL" id="VIFY01000316">
    <property type="protein sequence ID" value="TQB67743.1"/>
    <property type="molecule type" value="Genomic_DNA"/>
</dbReference>
<dbReference type="Proteomes" id="UP000319663">
    <property type="component" value="Unassembled WGS sequence"/>
</dbReference>
<evidence type="ECO:0000313" key="2">
    <source>
        <dbReference type="Proteomes" id="UP000319663"/>
    </source>
</evidence>
<dbReference type="AlphaFoldDB" id="A0A507QIW1"/>